<evidence type="ECO:0000256" key="1">
    <source>
        <dbReference type="HAMAP-Rule" id="MF_00302"/>
    </source>
</evidence>
<dbReference type="NCBIfam" id="NF000670">
    <property type="entry name" value="PRK00033.1-3"/>
    <property type="match status" value="1"/>
</dbReference>
<protein>
    <recommendedName>
        <fullName evidence="1">ATP-dependent Clp protease adapter protein ClpS</fullName>
    </recommendedName>
</protein>
<dbReference type="Proteomes" id="UP000189475">
    <property type="component" value="Unassembled WGS sequence"/>
</dbReference>
<dbReference type="NCBIfam" id="NF000672">
    <property type="entry name" value="PRK00033.1-5"/>
    <property type="match status" value="1"/>
</dbReference>
<dbReference type="EMBL" id="FUFT01000002">
    <property type="protein sequence ID" value="SJL83289.1"/>
    <property type="molecule type" value="Genomic_DNA"/>
</dbReference>
<accession>A0A1R4B301</accession>
<sequence length="106" mass="12008">MSNNFEWVTPGSDLLEKEKTALKPPSMYNVILNNDDYTPMDFVIEVLERFFSKDIEQATQIMLAVHYAGKAVCGTFSAEVAETKVAQVTMYSKEHEHPLLCTMEQA</sequence>
<comment type="similarity">
    <text evidence="1">Belongs to the ClpS family.</text>
</comment>
<evidence type="ECO:0000313" key="4">
    <source>
        <dbReference type="Proteomes" id="UP000189475"/>
    </source>
</evidence>
<comment type="function">
    <text evidence="1">Involved in the modulation of the specificity of the ClpAP-mediated ATP-dependent protein degradation.</text>
</comment>
<dbReference type="GO" id="GO:0030163">
    <property type="term" value="P:protein catabolic process"/>
    <property type="evidence" value="ECO:0007669"/>
    <property type="project" value="InterPro"/>
</dbReference>
<dbReference type="AlphaFoldDB" id="A0A1R4B301"/>
<dbReference type="SUPFAM" id="SSF54736">
    <property type="entry name" value="ClpS-like"/>
    <property type="match status" value="1"/>
</dbReference>
<organism evidence="3 4">
    <name type="scientific">Vibrio palustris</name>
    <dbReference type="NCBI Taxonomy" id="1918946"/>
    <lineage>
        <taxon>Bacteria</taxon>
        <taxon>Pseudomonadati</taxon>
        <taxon>Pseudomonadota</taxon>
        <taxon>Gammaproteobacteria</taxon>
        <taxon>Vibrionales</taxon>
        <taxon>Vibrionaceae</taxon>
        <taxon>Vibrio</taxon>
    </lineage>
</organism>
<comment type="subunit">
    <text evidence="1">Binds to the N-terminal domain of the chaperone ClpA.</text>
</comment>
<evidence type="ECO:0000259" key="2">
    <source>
        <dbReference type="Pfam" id="PF02617"/>
    </source>
</evidence>
<dbReference type="InterPro" id="IPR022935">
    <property type="entry name" value="ClpS"/>
</dbReference>
<dbReference type="STRING" id="1918946.VPAL9027_01253"/>
<keyword evidence="3" id="KW-0645">Protease</keyword>
<dbReference type="RefSeq" id="WP_077313266.1">
    <property type="nucleotide sequence ID" value="NZ_AP024887.1"/>
</dbReference>
<name>A0A1R4B301_9VIBR</name>
<proteinExistence type="inferred from homology"/>
<dbReference type="Pfam" id="PF02617">
    <property type="entry name" value="ClpS"/>
    <property type="match status" value="1"/>
</dbReference>
<evidence type="ECO:0000313" key="3">
    <source>
        <dbReference type="EMBL" id="SJL83289.1"/>
    </source>
</evidence>
<dbReference type="OrthoDB" id="9796121at2"/>
<dbReference type="GO" id="GO:0006508">
    <property type="term" value="P:proteolysis"/>
    <property type="evidence" value="ECO:0007669"/>
    <property type="project" value="UniProtKB-UniRule"/>
</dbReference>
<dbReference type="FunFam" id="3.30.1390.10:FF:000002">
    <property type="entry name" value="ATP-dependent Clp protease adapter protein ClpS"/>
    <property type="match status" value="1"/>
</dbReference>
<dbReference type="InterPro" id="IPR014719">
    <property type="entry name" value="Ribosomal_bL12_C/ClpS-like"/>
</dbReference>
<dbReference type="PANTHER" id="PTHR33473">
    <property type="entry name" value="ATP-DEPENDENT CLP PROTEASE ADAPTER PROTEIN CLPS1, CHLOROPLASTIC"/>
    <property type="match status" value="1"/>
</dbReference>
<dbReference type="HAMAP" id="MF_00302">
    <property type="entry name" value="ClpS"/>
    <property type="match status" value="1"/>
</dbReference>
<feature type="domain" description="Adaptor protein ClpS core" evidence="2">
    <location>
        <begin position="23"/>
        <end position="102"/>
    </location>
</feature>
<dbReference type="Gene3D" id="3.30.1390.10">
    <property type="match status" value="1"/>
</dbReference>
<dbReference type="PANTHER" id="PTHR33473:SF19">
    <property type="entry name" value="ATP-DEPENDENT CLP PROTEASE ADAPTER PROTEIN CLPS"/>
    <property type="match status" value="1"/>
</dbReference>
<dbReference type="GO" id="GO:0008233">
    <property type="term" value="F:peptidase activity"/>
    <property type="evidence" value="ECO:0007669"/>
    <property type="project" value="UniProtKB-KW"/>
</dbReference>
<keyword evidence="4" id="KW-1185">Reference proteome</keyword>
<gene>
    <name evidence="1 3" type="primary">clpS</name>
    <name evidence="3" type="ORF">VPAL9027_01253</name>
</gene>
<keyword evidence="3" id="KW-0378">Hydrolase</keyword>
<reference evidence="3 4" key="1">
    <citation type="submission" date="2017-02" db="EMBL/GenBank/DDBJ databases">
        <authorList>
            <person name="Peterson S.W."/>
        </authorList>
    </citation>
    <scope>NUCLEOTIDE SEQUENCE [LARGE SCALE GENOMIC DNA]</scope>
    <source>
        <strain evidence="3 4">CECT 9027</strain>
    </source>
</reference>
<dbReference type="InterPro" id="IPR003769">
    <property type="entry name" value="ClpS_core"/>
</dbReference>